<feature type="transmembrane region" description="Helical" evidence="10">
    <location>
        <begin position="391"/>
        <end position="410"/>
    </location>
</feature>
<evidence type="ECO:0000256" key="2">
    <source>
        <dbReference type="ARBA" id="ARBA00004922"/>
    </source>
</evidence>
<keyword evidence="7 10" id="KW-0472">Membrane</keyword>
<keyword evidence="6 10" id="KW-1133">Transmembrane helix</keyword>
<dbReference type="InterPro" id="IPR007594">
    <property type="entry name" value="RFT1"/>
</dbReference>
<feature type="transmembrane region" description="Helical" evidence="10">
    <location>
        <begin position="316"/>
        <end position="338"/>
    </location>
</feature>
<feature type="transmembrane region" description="Helical" evidence="10">
    <location>
        <begin position="138"/>
        <end position="164"/>
    </location>
</feature>
<dbReference type="STRING" id="416450.A0A1V6PRA5"/>
<reference evidence="12" key="1">
    <citation type="journal article" date="2017" name="Nat. Microbiol.">
        <title>Global analysis of biosynthetic gene clusters reveals vast potential of secondary metabolite production in Penicillium species.</title>
        <authorList>
            <person name="Nielsen J.C."/>
            <person name="Grijseels S."/>
            <person name="Prigent S."/>
            <person name="Ji B."/>
            <person name="Dainat J."/>
            <person name="Nielsen K.F."/>
            <person name="Frisvad J.C."/>
            <person name="Workman M."/>
            <person name="Nielsen J."/>
        </authorList>
    </citation>
    <scope>NUCLEOTIDE SEQUENCE [LARGE SCALE GENOMIC DNA]</scope>
    <source>
        <strain evidence="12">IBT 31811</strain>
    </source>
</reference>
<keyword evidence="5 10" id="KW-0256">Endoplasmic reticulum</keyword>
<dbReference type="GO" id="GO:0005789">
    <property type="term" value="C:endoplasmic reticulum membrane"/>
    <property type="evidence" value="ECO:0007669"/>
    <property type="project" value="UniProtKB-SubCell"/>
</dbReference>
<organism evidence="11 12">
    <name type="scientific">Penicillium antarcticum</name>
    <dbReference type="NCBI Taxonomy" id="416450"/>
    <lineage>
        <taxon>Eukaryota</taxon>
        <taxon>Fungi</taxon>
        <taxon>Dikarya</taxon>
        <taxon>Ascomycota</taxon>
        <taxon>Pezizomycotina</taxon>
        <taxon>Eurotiomycetes</taxon>
        <taxon>Eurotiomycetidae</taxon>
        <taxon>Eurotiales</taxon>
        <taxon>Aspergillaceae</taxon>
        <taxon>Penicillium</taxon>
    </lineage>
</organism>
<dbReference type="GO" id="GO:0034203">
    <property type="term" value="P:glycolipid translocation"/>
    <property type="evidence" value="ECO:0007669"/>
    <property type="project" value="TreeGrafter"/>
</dbReference>
<evidence type="ECO:0000256" key="1">
    <source>
        <dbReference type="ARBA" id="ARBA00004477"/>
    </source>
</evidence>
<comment type="similarity">
    <text evidence="3 10">Belongs to the RFT1 family.</text>
</comment>
<evidence type="ECO:0000313" key="12">
    <source>
        <dbReference type="Proteomes" id="UP000191672"/>
    </source>
</evidence>
<comment type="subcellular location">
    <subcellularLocation>
        <location evidence="1 10">Endoplasmic reticulum membrane</location>
        <topology evidence="1 10">Multi-pass membrane protein</topology>
    </subcellularLocation>
</comment>
<sequence length="498" mass="54629">MAKPGDARMGKILTSSATGTTFLIMIQLASRIFTFASNQLILRTLSPVVLGIAAQLELFQISILYFSRESIRVAIQRQPMSSSTKSKSQPGQANDTESLASQAVVNVSYLSLALGIPATLFFTILYQRFVSDEASKIAFFHLSVAITGLAALIELSIEPFFAVVQQHMLYEKRATVEMPAAFLRSFVTSVAFIYSSRANYNPGVVPFALGHLVYSDPSKYILGLFSRRLTSLAANVFFQSLVKHLLTQGDTMMLAALSGLEDQGIYSLASNYGGLVARIIFQPLEESSRNLFSTLMSPNESGKLSRMQIRTAKNHLVDILHAYQLFSILIFPLGPMMVPQLLHILGGRQWASPKVGDLLSVYCYYIPFLALNGITEAFVSSAANPSEIRRQTGWMGVFSACYAVAAYTFLELGNLGAYGLVLANIVNMFVRTLWSFSFITSYLHRHGEHLPASEVAIRPASFIIGALASAIVTQQTLENSRLGFFQVCACSGIYVLVM</sequence>
<evidence type="ECO:0000256" key="4">
    <source>
        <dbReference type="ARBA" id="ARBA00022692"/>
    </source>
</evidence>
<evidence type="ECO:0000313" key="11">
    <source>
        <dbReference type="EMBL" id="OQD79525.1"/>
    </source>
</evidence>
<accession>A0A1V6PRA5</accession>
<comment type="function">
    <text evidence="9 10">Intramembrane glycolipid transporter that operates in the biosynthetic pathway of dolichol-linked oligosaccharides, the glycan precursors employed in protein asparagine (N)-glycosylation. The sequential addition of sugars to dolichol pyrophosphate produces dolichol-linked oligosaccharides containing fourteen sugars, including two GlcNAcs, nine mannoses and three glucoses. Once assembled, the oligosaccharide is transferred from the lipid to nascent proteins by oligosaccharyltransferases. The assembly of dolichol-linked oligosaccharides begins on the cytosolic side of the endoplasmic reticulum membrane and finishes in its lumen. RFT1 could mediate the translocation of the cytosolically oriented intermediate DolPP-GlcNAc2Man5, produced by ALG11, into the ER lumen where dolichol-linked oligosaccharides assembly continues. However, the intramembrane lipid transporter activity could not be confirmed in vitro.</text>
</comment>
<evidence type="ECO:0000256" key="8">
    <source>
        <dbReference type="ARBA" id="ARBA00044793"/>
    </source>
</evidence>
<comment type="caution">
    <text evidence="11">The sequence shown here is derived from an EMBL/GenBank/DDBJ whole genome shotgun (WGS) entry which is preliminary data.</text>
</comment>
<dbReference type="GO" id="GO:0006488">
    <property type="term" value="P:dolichol-linked oligosaccharide biosynthetic process"/>
    <property type="evidence" value="ECO:0007669"/>
    <property type="project" value="InterPro"/>
</dbReference>
<dbReference type="AlphaFoldDB" id="A0A1V6PRA5"/>
<comment type="pathway">
    <text evidence="2">Protein modification; protein glycosylation.</text>
</comment>
<dbReference type="Proteomes" id="UP000191672">
    <property type="component" value="Unassembled WGS sequence"/>
</dbReference>
<protein>
    <recommendedName>
        <fullName evidence="8 10">Man(5)GlcNAc(2)-PP-dolichol translocation protein RFT1</fullName>
    </recommendedName>
</protein>
<evidence type="ECO:0000256" key="3">
    <source>
        <dbReference type="ARBA" id="ARBA00010288"/>
    </source>
</evidence>
<keyword evidence="12" id="KW-1185">Reference proteome</keyword>
<feature type="transmembrane region" description="Helical" evidence="10">
    <location>
        <begin position="12"/>
        <end position="33"/>
    </location>
</feature>
<evidence type="ECO:0000256" key="6">
    <source>
        <dbReference type="ARBA" id="ARBA00022989"/>
    </source>
</evidence>
<evidence type="ECO:0000256" key="7">
    <source>
        <dbReference type="ARBA" id="ARBA00023136"/>
    </source>
</evidence>
<evidence type="ECO:0000256" key="5">
    <source>
        <dbReference type="ARBA" id="ARBA00022824"/>
    </source>
</evidence>
<keyword evidence="4 10" id="KW-0812">Transmembrane</keyword>
<feature type="transmembrane region" description="Helical" evidence="10">
    <location>
        <begin position="358"/>
        <end position="379"/>
    </location>
</feature>
<feature type="transmembrane region" description="Helical" evidence="10">
    <location>
        <begin position="107"/>
        <end position="126"/>
    </location>
</feature>
<feature type="transmembrane region" description="Helical" evidence="10">
    <location>
        <begin position="416"/>
        <end position="443"/>
    </location>
</feature>
<evidence type="ECO:0000256" key="10">
    <source>
        <dbReference type="RuleBase" id="RU365067"/>
    </source>
</evidence>
<feature type="transmembrane region" description="Helical" evidence="10">
    <location>
        <begin position="45"/>
        <end position="67"/>
    </location>
</feature>
<keyword evidence="10" id="KW-0813">Transport</keyword>
<comment type="caution">
    <text evidence="10">Lacks conserved residue(s) required for the propagation of feature annotation.</text>
</comment>
<name>A0A1V6PRA5_9EURO</name>
<evidence type="ECO:0000256" key="9">
    <source>
        <dbReference type="ARBA" id="ARBA00045912"/>
    </source>
</evidence>
<dbReference type="PANTHER" id="PTHR13117:SF5">
    <property type="entry name" value="PROTEIN RFT1 HOMOLOG"/>
    <property type="match status" value="1"/>
</dbReference>
<dbReference type="PANTHER" id="PTHR13117">
    <property type="entry name" value="ENDOPLASMIC RETICULUM MULTISPAN TRANSMEMBRANE PROTEIN-RELATED"/>
    <property type="match status" value="1"/>
</dbReference>
<proteinExistence type="inferred from homology"/>
<dbReference type="Pfam" id="PF04506">
    <property type="entry name" value="Rft-1"/>
    <property type="match status" value="2"/>
</dbReference>
<gene>
    <name evidence="11" type="ORF">PENANT_c049G00187</name>
</gene>
<dbReference type="EMBL" id="MDYN01000049">
    <property type="protein sequence ID" value="OQD79525.1"/>
    <property type="molecule type" value="Genomic_DNA"/>
</dbReference>